<dbReference type="Gene3D" id="3.40.91.30">
    <property type="match status" value="1"/>
</dbReference>
<protein>
    <submittedName>
        <fullName evidence="1">Uncharacterized protein</fullName>
    </submittedName>
</protein>
<gene>
    <name evidence="1" type="ORF">GXX24_02190</name>
</gene>
<name>A0A832PKU0_9RHOB</name>
<sequence>MIQPQTEPETASTALLSGWITRKELADALSVTVDTLGRWEARRFGPPCVRAGRMVLYRVELPDERLEANFGPDHVLELTPELLGPSTTTNQGIIGEGVDLTLEHLEDMRSSTILFHLARHLLYTKYRDPGEEPKLHLFGQLKRITRQWLDGGYLRCTGGTYPAQLVYKEIADMAAERIKAAITETLQGERPVKAILDAYNPTGTTAFVNFTTSKELRWQTRPDKSHVNWIVCDSDWEAEFARVAESHPRVLSYVKNQGLGLEVPYLTGSTPRKYLPDFIVQIDDGRVTAEGGPDPLNLVVEVKGYRGEDAKDKANTMRSYWVPGVNNLEKFGRWAFAEFTAVYEMEREFNELIDDLTGVPA</sequence>
<evidence type="ECO:0000313" key="2">
    <source>
        <dbReference type="Proteomes" id="UP000580830"/>
    </source>
</evidence>
<dbReference type="EMBL" id="DULP01000033">
    <property type="protein sequence ID" value="HHW32946.1"/>
    <property type="molecule type" value="Genomic_DNA"/>
</dbReference>
<reference evidence="1 2" key="1">
    <citation type="journal article" date="2020" name="Biotechnol. Biofuels">
        <title>New insights from the biogas microbiome by comprehensive genome-resolved metagenomics of nearly 1600 species originating from multiple anaerobic digesters.</title>
        <authorList>
            <person name="Campanaro S."/>
            <person name="Treu L."/>
            <person name="Rodriguez-R L.M."/>
            <person name="Kovalovszki A."/>
            <person name="Ziels R.M."/>
            <person name="Maus I."/>
            <person name="Zhu X."/>
            <person name="Kougias P.G."/>
            <person name="Basile A."/>
            <person name="Luo G."/>
            <person name="Schluter A."/>
            <person name="Konstantinidis K.T."/>
            <person name="Angelidaki I."/>
        </authorList>
    </citation>
    <scope>NUCLEOTIDE SEQUENCE [LARGE SCALE GENOMIC DNA]</scope>
    <source>
        <strain evidence="1">AS04akNAM_125</strain>
    </source>
</reference>
<dbReference type="Proteomes" id="UP000580830">
    <property type="component" value="Unassembled WGS sequence"/>
</dbReference>
<dbReference type="InterPro" id="IPR009061">
    <property type="entry name" value="DNA-bd_dom_put_sf"/>
</dbReference>
<dbReference type="SUPFAM" id="SSF46955">
    <property type="entry name" value="Putative DNA-binding domain"/>
    <property type="match status" value="1"/>
</dbReference>
<proteinExistence type="predicted"/>
<comment type="caution">
    <text evidence="1">The sequence shown here is derived from an EMBL/GenBank/DDBJ whole genome shotgun (WGS) entry which is preliminary data.</text>
</comment>
<evidence type="ECO:0000313" key="1">
    <source>
        <dbReference type="EMBL" id="HHW32946.1"/>
    </source>
</evidence>
<accession>A0A832PKU0</accession>
<organism evidence="1 2">
    <name type="scientific">Paracoccus solventivorans</name>
    <dbReference type="NCBI Taxonomy" id="53463"/>
    <lineage>
        <taxon>Bacteria</taxon>
        <taxon>Pseudomonadati</taxon>
        <taxon>Pseudomonadota</taxon>
        <taxon>Alphaproteobacteria</taxon>
        <taxon>Rhodobacterales</taxon>
        <taxon>Paracoccaceae</taxon>
        <taxon>Paracoccus</taxon>
    </lineage>
</organism>
<dbReference type="AlphaFoldDB" id="A0A832PKU0"/>